<keyword evidence="1" id="KW-0175">Coiled coil</keyword>
<feature type="compositionally biased region" description="Acidic residues" evidence="2">
    <location>
        <begin position="2461"/>
        <end position="2473"/>
    </location>
</feature>
<accession>A0A1Q9EE51</accession>
<feature type="compositionally biased region" description="Acidic residues" evidence="2">
    <location>
        <begin position="2214"/>
        <end position="2231"/>
    </location>
</feature>
<evidence type="ECO:0000313" key="3">
    <source>
        <dbReference type="EMBL" id="OLQ05657.1"/>
    </source>
</evidence>
<feature type="region of interest" description="Disordered" evidence="2">
    <location>
        <begin position="530"/>
        <end position="582"/>
    </location>
</feature>
<gene>
    <name evidence="3" type="ORF">AK812_SmicGene11163</name>
</gene>
<feature type="region of interest" description="Disordered" evidence="2">
    <location>
        <begin position="1485"/>
        <end position="1513"/>
    </location>
</feature>
<evidence type="ECO:0000256" key="1">
    <source>
        <dbReference type="SAM" id="Coils"/>
    </source>
</evidence>
<dbReference type="EMBL" id="LSRX01000179">
    <property type="protein sequence ID" value="OLQ05657.1"/>
    <property type="molecule type" value="Genomic_DNA"/>
</dbReference>
<feature type="compositionally biased region" description="Basic residues" evidence="2">
    <location>
        <begin position="2428"/>
        <end position="2452"/>
    </location>
</feature>
<name>A0A1Q9EE51_SYMMI</name>
<sequence length="2643" mass="290805">MTSSALESAAEFTERCKRLGLSEANLDVLKEAGIASFGKLCFSVSASPHTITDGTFDAWVQRLWPGAAPSEQQQTCLKKLLFESQTMSMGEIRQKMQPASEHLAKPLPASERLARSQRQQARITGLVYTPETTPSHYLVDLFNDQLELGVISWVAPEKCASRAEEMQQSKKDRALQLTLGGQVKVQAKTSEVRCIASTDSKLRAAWQRRSLAMDMAGLATFIVIERWVHHLFSIFAREVPDGYSPIMLKQLVNADKRLFMLAAESLPADLRAARAGEETPLDRQIGQLMYSPEISQYLVPLPKLPPPPPPNLPHKRELSTDAKADKGFMSKAWKGNGKGRKGEDGKEVDPAKRFNLPEGCCDRNDKNQPLCFLWNQGKCKWKGKGKRCHNPRGSSENAKAFVTGGGVIIQDPEGEQVLQHAGCEYRGRVIPFVNGMLRFAARDVVHWTEAWQGDRVVLVSYTIRDFKQLSSADQRSLLQAKFALPGSQAQPLRGAPMALELFSGRGRLSQQLRPLIPEYREVNAIQCDARSVRSSSESSKDASSMPSKGASSVPSNEASSVPSKEASSVPSKVPAGAGEVSKVPAGAGEVSKVASSVPSKGASSVPSKVPAGAGEVPSEPPKVPAGAGEVPSYEVSRAGAGEVPSNEVSQQGSDEFVAVGLRHSPSEFFAKACALAHPMDTTKPVAMVTKAAIDSFLNKDVAWLAKQRKEFLDHLEKRIERLKPQEEALHASMPGYMQGVLKDKNLLAWEELLKETSYPDLDCVQFMKEGVRLVGCEKHPESFLKKVVPATLSMEELRATAKHRGFFFDDYPLFAPEAAAESVDHDISRLLDLLGWKHAKSGAKGKPFQPSFDVLGMNLDLGSILEGKIVLANKTGRAEKILEKVALASAGNGSFRQSLQVLMGHLNFASGFFAGRALRHVAYDLNQLMNSDWLSAKESLESLASRITNILQSSPPRSLQCSHTRQPILVWTDGSWEAGKAGIGAVEWDTLTKAGGVWAGMVPQLITDLWTKGDDMEVEQIISQVELYAMALLRHLRHQEWMHRRIILFCDNESARYAAIKGDSSSSSMNLLVQAWDHPNFCYPAYIWVERVPSYSNISDGPSRGYSKEALTLGRKARAGLLTPLLDSILTSRLKNRRQSTVYWGDNIFLVVVMRRSAQPTPPSQTKENAASNLAEGDTADMALDRAIQGQREHLSSNPPALNLVGHQQATSNQLIQQLRYAEEKMRIAHQEDLSQYEEITMGLITRMNEMAQEDQGSAMRIEELERHRGNMGQAMRHMNQVHQQSLEDHQPSIERIEEESHAQHRRDEEVSTSLHQELTLLRSEAAQTFAQMEQHAQGEGQQLAMEYSRLVEELNEKAHETLHFKMEASQIFSTLAIMKEQMELMKNEENMMRDEANRRMSFLETGAHELRNSLNREERAKLVNFVDDYDNRGKVSTDGTTNVPNVVNDEYMGDSADALALRKAKYQKERTHYAELNFKICDGDGSKKSPTHRGGPAGGDPPGPPSDIPTDEGVADVTEVKISRREADKVIVPPFPRVTHLDSWMSFCIANVLGACADPNHEEWIAWLNPAFRPNPDIDALNDSGHIKFKSIDINLGIAMSAMLKAAGDVALDLYLDVNRKSSKYVREESKLIKGRQIIAMMYESFRTRDRLDMIVTLEYLIKLQYQGDNHMSVFKQTWLECIDRMRPEDVPSNNALRDTLYAKTKVSPALKMELLVSYDMLNYDDGVLTNWSAEDELQRHYYGLPAAEDIVLAEAALAFRSLKALRAGSDLFGEPVAPDGKVDKERDSDVYFQRPARMRVVLAKIIYHCGIHSMYESHEAFVKTNEKLKRKANQAQAKLLDQSSQQRGLTYEGVLMNAMQQHMLLQNDKHDGSSFFSAPKACLAVQSVESALNEPLTKARCVRDADEGAVEIHRPDVDTEEGTNDVVTFQIVMNNPADKKVIRPSVGAGGRLTKGAVVTSHTSLCGENALSSDTVLIGENPEATQDVSGQFLLRGFAGNLDELQTTMRTWDSATLAWTLRNSNLYGFQHGEIHNLLHGMVTAGAFESSQDSLGFSAMQTQMPVLQMLGQHGLVTSTGREDIRWYFTDKGTKQLTTCSKLENPSRVFRIREHLPLQERSTYELMIAMQEGGRKLWYSNESASRCYMLVLLNAETFFDMGLPAIAHGREEACYKSILRGDLEDELARFRALPAEIDEALPDDAAGQAPPPRLEDADEPGAADDQEADDHADSDDLEAMLEKIIEEDAQIAEGDDSVHDGGADQLDVREAVEELAADPDGAAPAAAPAAANPAAVAPAAAGPRLDGGFFGIFRISTKAAGTVAGGAYGGYQATCLYHAKKSKTGCKRYLSVPGPSQADRDLTYRRLCWWLCMSADYTRQCHHLVVPLPGDRCPSMAVLEAQVALMQRPDSVKTDIELDAEANAAAKAAAKGKTKAKAKSKRAPKGKAKPKPAARRAPAAPACDEDEAGDDDDMLSTDSSHDGDGDAASSRSSCASSSGSRFMIQAVVLPLEKWEPALQSLEADCICLLRRGKNSLAHPGPQHSAGPGLCLLRKGKNTCPSRPGPAFRLAPAFAFYEEERTPAHPGSPAPAFRLAPAFAFYEEERTPAHPRSSIPPGTGICLLRRGKNTCPSPAPAFCLAPAFAF</sequence>
<evidence type="ECO:0000313" key="4">
    <source>
        <dbReference type="Proteomes" id="UP000186817"/>
    </source>
</evidence>
<feature type="compositionally biased region" description="Basic and acidic residues" evidence="2">
    <location>
        <begin position="340"/>
        <end position="351"/>
    </location>
</feature>
<proteinExistence type="predicted"/>
<feature type="region of interest" description="Disordered" evidence="2">
    <location>
        <begin position="327"/>
        <end position="351"/>
    </location>
</feature>
<feature type="compositionally biased region" description="Low complexity" evidence="2">
    <location>
        <begin position="2484"/>
        <end position="2494"/>
    </location>
</feature>
<evidence type="ECO:0000256" key="2">
    <source>
        <dbReference type="SAM" id="MobiDB-lite"/>
    </source>
</evidence>
<feature type="compositionally biased region" description="Polar residues" evidence="2">
    <location>
        <begin position="549"/>
        <end position="570"/>
    </location>
</feature>
<reference evidence="3 4" key="1">
    <citation type="submission" date="2016-02" db="EMBL/GenBank/DDBJ databases">
        <title>Genome analysis of coral dinoflagellate symbionts highlights evolutionary adaptations to a symbiotic lifestyle.</title>
        <authorList>
            <person name="Aranda M."/>
            <person name="Li Y."/>
            <person name="Liew Y.J."/>
            <person name="Baumgarten S."/>
            <person name="Simakov O."/>
            <person name="Wilson M."/>
            <person name="Piel J."/>
            <person name="Ashoor H."/>
            <person name="Bougouffa S."/>
            <person name="Bajic V.B."/>
            <person name="Ryu T."/>
            <person name="Ravasi T."/>
            <person name="Bayer T."/>
            <person name="Micklem G."/>
            <person name="Kim H."/>
            <person name="Bhak J."/>
            <person name="Lajeunesse T.C."/>
            <person name="Voolstra C.R."/>
        </authorList>
    </citation>
    <scope>NUCLEOTIDE SEQUENCE [LARGE SCALE GENOMIC DNA]</scope>
    <source>
        <strain evidence="3 4">CCMP2467</strain>
    </source>
</reference>
<dbReference type="OrthoDB" id="418331at2759"/>
<keyword evidence="4" id="KW-1185">Reference proteome</keyword>
<protein>
    <submittedName>
        <fullName evidence="3">Uncharacterized protein</fullName>
    </submittedName>
</protein>
<feature type="region of interest" description="Disordered" evidence="2">
    <location>
        <begin position="2196"/>
        <end position="2231"/>
    </location>
</feature>
<feature type="compositionally biased region" description="Low complexity" evidence="2">
    <location>
        <begin position="532"/>
        <end position="547"/>
    </location>
</feature>
<dbReference type="Proteomes" id="UP000186817">
    <property type="component" value="Unassembled WGS sequence"/>
</dbReference>
<organism evidence="3 4">
    <name type="scientific">Symbiodinium microadriaticum</name>
    <name type="common">Dinoflagellate</name>
    <name type="synonym">Zooxanthella microadriatica</name>
    <dbReference type="NCBI Taxonomy" id="2951"/>
    <lineage>
        <taxon>Eukaryota</taxon>
        <taxon>Sar</taxon>
        <taxon>Alveolata</taxon>
        <taxon>Dinophyceae</taxon>
        <taxon>Suessiales</taxon>
        <taxon>Symbiodiniaceae</taxon>
        <taxon>Symbiodinium</taxon>
    </lineage>
</organism>
<feature type="region of interest" description="Disordered" evidence="2">
    <location>
        <begin position="2427"/>
        <end position="2494"/>
    </location>
</feature>
<feature type="region of interest" description="Disordered" evidence="2">
    <location>
        <begin position="594"/>
        <end position="651"/>
    </location>
</feature>
<comment type="caution">
    <text evidence="3">The sequence shown here is derived from an EMBL/GenBank/DDBJ whole genome shotgun (WGS) entry which is preliminary data.</text>
</comment>
<feature type="coiled-coil region" evidence="1">
    <location>
        <begin position="1820"/>
        <end position="1847"/>
    </location>
</feature>
<feature type="compositionally biased region" description="Polar residues" evidence="2">
    <location>
        <begin position="594"/>
        <end position="606"/>
    </location>
</feature>